<keyword evidence="3" id="KW-0812">Transmembrane</keyword>
<reference evidence="4 5" key="1">
    <citation type="submission" date="2019-07" db="EMBL/GenBank/DDBJ databases">
        <title>Whole genome shotgun sequence of Skermanella aerolata NBRC 106429.</title>
        <authorList>
            <person name="Hosoyama A."/>
            <person name="Uohara A."/>
            <person name="Ohji S."/>
            <person name="Ichikawa N."/>
        </authorList>
    </citation>
    <scope>NUCLEOTIDE SEQUENCE [LARGE SCALE GENOMIC DNA]</scope>
    <source>
        <strain evidence="4 5">NBRC 106429</strain>
    </source>
</reference>
<dbReference type="RefSeq" id="WP_044426284.1">
    <property type="nucleotide sequence ID" value="NZ_BJYZ01000003.1"/>
</dbReference>
<dbReference type="EMBL" id="BJYZ01000003">
    <property type="protein sequence ID" value="GEO36652.1"/>
    <property type="molecule type" value="Genomic_DNA"/>
</dbReference>
<feature type="transmembrane region" description="Helical" evidence="3">
    <location>
        <begin position="29"/>
        <end position="50"/>
    </location>
</feature>
<feature type="region of interest" description="Disordered" evidence="2">
    <location>
        <begin position="147"/>
        <end position="174"/>
    </location>
</feature>
<keyword evidence="1" id="KW-0175">Coiled coil</keyword>
<dbReference type="Proteomes" id="UP000321523">
    <property type="component" value="Unassembled WGS sequence"/>
</dbReference>
<dbReference type="OrthoDB" id="8074224at2"/>
<proteinExistence type="predicted"/>
<evidence type="ECO:0000256" key="3">
    <source>
        <dbReference type="SAM" id="Phobius"/>
    </source>
</evidence>
<evidence type="ECO:0000256" key="1">
    <source>
        <dbReference type="SAM" id="Coils"/>
    </source>
</evidence>
<keyword evidence="5" id="KW-1185">Reference proteome</keyword>
<gene>
    <name evidence="4" type="ORF">SAE02_08000</name>
</gene>
<comment type="caution">
    <text evidence="4">The sequence shown here is derived from an EMBL/GenBank/DDBJ whole genome shotgun (WGS) entry which is preliminary data.</text>
</comment>
<feature type="coiled-coil region" evidence="1">
    <location>
        <begin position="102"/>
        <end position="129"/>
    </location>
</feature>
<evidence type="ECO:0000313" key="5">
    <source>
        <dbReference type="Proteomes" id="UP000321523"/>
    </source>
</evidence>
<feature type="compositionally biased region" description="Basic and acidic residues" evidence="2">
    <location>
        <begin position="151"/>
        <end position="161"/>
    </location>
</feature>
<evidence type="ECO:0000313" key="4">
    <source>
        <dbReference type="EMBL" id="GEO36652.1"/>
    </source>
</evidence>
<accession>A0A512DJK4</accession>
<evidence type="ECO:0000256" key="2">
    <source>
        <dbReference type="SAM" id="MobiDB-lite"/>
    </source>
</evidence>
<keyword evidence="3" id="KW-0472">Membrane</keyword>
<dbReference type="AlphaFoldDB" id="A0A512DJK4"/>
<organism evidence="4 5">
    <name type="scientific">Skermanella aerolata</name>
    <dbReference type="NCBI Taxonomy" id="393310"/>
    <lineage>
        <taxon>Bacteria</taxon>
        <taxon>Pseudomonadati</taxon>
        <taxon>Pseudomonadota</taxon>
        <taxon>Alphaproteobacteria</taxon>
        <taxon>Rhodospirillales</taxon>
        <taxon>Azospirillaceae</taxon>
        <taxon>Skermanella</taxon>
    </lineage>
</organism>
<protein>
    <submittedName>
        <fullName evidence="4">Uncharacterized protein</fullName>
    </submittedName>
</protein>
<keyword evidence="3" id="KW-1133">Transmembrane helix</keyword>
<sequence>MQLLMSLFALATVLAAGLATISIWSPRKLWVKVGAVLLAACFMPISYASFADLLSKPKPVALEWFNRSMREATVLSARMQEGEAIYLWLQLPDNAEPRYYKIGWSEEVAKQLQQAMREAEKNQGGLKMELPFENTWDTDKPMFYALPQPKLPEKNGEEGGGDKPMVYQHPGTSA</sequence>
<name>A0A512DJK4_9PROT</name>